<sequence length="269" mass="31036">MKTTYPIVLAHGICPFDRLLNPFVPSNGPHEERFQYFHHIPGALRAHGYEVFYARVAWAASCDRRAHDLFEQIRLFTRDFKRRPRVHLIAHSMGGLDARNMIHLYRLEDRVASLTTIGTPHLGTSLADWGTRRLGWVLSAGSAFGLDLSGFHDLTRAACARMNRRLAAFEEQCGVRYQTVAGARPYELIRPIFKPSFRLIQREEGENDGLVALRSAVWNPRYLFRRIDADHLNMIGWWGRRDAFRGLNRNTFRENMNRLYLDIADGLGD</sequence>
<dbReference type="Pfam" id="PF07819">
    <property type="entry name" value="PGAP1"/>
    <property type="match status" value="1"/>
</dbReference>
<organism evidence="2">
    <name type="scientific">Uncultured Desulfatiglans sp</name>
    <dbReference type="NCBI Taxonomy" id="1748965"/>
    <lineage>
        <taxon>Bacteria</taxon>
        <taxon>Pseudomonadati</taxon>
        <taxon>Thermodesulfobacteriota</taxon>
        <taxon>Desulfobacteria</taxon>
        <taxon>Desulfatiglandales</taxon>
        <taxon>Desulfatiglandaceae</taxon>
        <taxon>Desulfatiglans</taxon>
        <taxon>environmental samples</taxon>
    </lineage>
</organism>
<dbReference type="PANTHER" id="PTHR11440">
    <property type="entry name" value="LECITHIN-CHOLESTEROL ACYLTRANSFERASE-RELATED"/>
    <property type="match status" value="1"/>
</dbReference>
<dbReference type="AlphaFoldDB" id="A0A653A100"/>
<protein>
    <submittedName>
        <fullName evidence="2">Putative Lipase</fullName>
    </submittedName>
</protein>
<dbReference type="EMBL" id="UPXX01000009">
    <property type="protein sequence ID" value="VBB41709.1"/>
    <property type="molecule type" value="Genomic_DNA"/>
</dbReference>
<feature type="domain" description="GPI inositol-deacylase PGAP1-like alpha/beta" evidence="1">
    <location>
        <begin position="74"/>
        <end position="127"/>
    </location>
</feature>
<dbReference type="InterPro" id="IPR029058">
    <property type="entry name" value="AB_hydrolase_fold"/>
</dbReference>
<evidence type="ECO:0000259" key="1">
    <source>
        <dbReference type="Pfam" id="PF07819"/>
    </source>
</evidence>
<dbReference type="SUPFAM" id="SSF53474">
    <property type="entry name" value="alpha/beta-Hydrolases"/>
    <property type="match status" value="1"/>
</dbReference>
<accession>A0A653A100</accession>
<dbReference type="InterPro" id="IPR012908">
    <property type="entry name" value="PGAP1-ab_dom-like"/>
</dbReference>
<dbReference type="Gene3D" id="3.40.50.1820">
    <property type="entry name" value="alpha/beta hydrolase"/>
    <property type="match status" value="1"/>
</dbReference>
<reference evidence="2" key="1">
    <citation type="submission" date="2018-07" db="EMBL/GenBank/DDBJ databases">
        <authorList>
            <consortium name="Genoscope - CEA"/>
            <person name="William W."/>
        </authorList>
    </citation>
    <scope>NUCLEOTIDE SEQUENCE</scope>
    <source>
        <strain evidence="2">IK1</strain>
    </source>
</reference>
<proteinExistence type="predicted"/>
<evidence type="ECO:0000313" key="2">
    <source>
        <dbReference type="EMBL" id="VBB41709.1"/>
    </source>
</evidence>
<gene>
    <name evidence="2" type="ORF">TRIP_B170011</name>
</gene>
<name>A0A653A100_UNCDX</name>
<dbReference type="GO" id="GO:0016788">
    <property type="term" value="F:hydrolase activity, acting on ester bonds"/>
    <property type="evidence" value="ECO:0007669"/>
    <property type="project" value="InterPro"/>
</dbReference>